<keyword evidence="4" id="KW-0805">Transcription regulation</keyword>
<keyword evidence="8" id="KW-0408">Iron</keyword>
<gene>
    <name evidence="9" type="ORF">HMPREF9623_00976</name>
</gene>
<accession>A0AA36Y5N9</accession>
<feature type="binding site" evidence="7">
    <location>
        <position position="122"/>
    </location>
    <ligand>
        <name>Zn(2+)</name>
        <dbReference type="ChEBI" id="CHEBI:29105"/>
    </ligand>
</feature>
<dbReference type="CDD" id="cd07153">
    <property type="entry name" value="Fur_like"/>
    <property type="match status" value="1"/>
</dbReference>
<evidence type="ECO:0000313" key="9">
    <source>
        <dbReference type="EMBL" id="EHO17377.1"/>
    </source>
</evidence>
<keyword evidence="2" id="KW-0678">Repressor</keyword>
<dbReference type="InterPro" id="IPR036390">
    <property type="entry name" value="WH_DNA-bd_sf"/>
</dbReference>
<dbReference type="Gene3D" id="1.10.10.10">
    <property type="entry name" value="Winged helix-like DNA-binding domain superfamily/Winged helix DNA-binding domain"/>
    <property type="match status" value="1"/>
</dbReference>
<dbReference type="Gene3D" id="3.30.1490.190">
    <property type="match status" value="1"/>
</dbReference>
<evidence type="ECO:0000256" key="6">
    <source>
        <dbReference type="ARBA" id="ARBA00023163"/>
    </source>
</evidence>
<reference evidence="9 10" key="1">
    <citation type="submission" date="2011-10" db="EMBL/GenBank/DDBJ databases">
        <title>The Genome Sequence of Lachnospiraceae bacterium ACC2.</title>
        <authorList>
            <consortium name="The Broad Institute Genome Sequencing Platform"/>
            <person name="Earl A."/>
            <person name="Ward D."/>
            <person name="Feldgarden M."/>
            <person name="Gevers D."/>
            <person name="Sizova M."/>
            <person name="Hazen A."/>
            <person name="Epstein S."/>
            <person name="Young S.K."/>
            <person name="Zeng Q."/>
            <person name="Gargeya S."/>
            <person name="Fitzgerald M."/>
            <person name="Haas B."/>
            <person name="Abouelleil A."/>
            <person name="Alvarado L."/>
            <person name="Arachchi H.M."/>
            <person name="Berlin A."/>
            <person name="Brown A."/>
            <person name="Chapman S.B."/>
            <person name="Chen Z."/>
            <person name="Dunbar C."/>
            <person name="Freedman E."/>
            <person name="Gearin G."/>
            <person name="Goldberg J."/>
            <person name="Griggs A."/>
            <person name="Gujja S."/>
            <person name="Heiman D."/>
            <person name="Howarth C."/>
            <person name="Larson L."/>
            <person name="Lui A."/>
            <person name="MacDonald P.J.P."/>
            <person name="Montmayeur A."/>
            <person name="Murphy C."/>
            <person name="Neiman D."/>
            <person name="Pearson M."/>
            <person name="Priest M."/>
            <person name="Roberts A."/>
            <person name="Saif S."/>
            <person name="Shea T."/>
            <person name="Shenoy N."/>
            <person name="Sisk P."/>
            <person name="Stolte C."/>
            <person name="Sykes S."/>
            <person name="Wortman J."/>
            <person name="Nusbaum C."/>
            <person name="Birren B."/>
        </authorList>
    </citation>
    <scope>NUCLEOTIDE SEQUENCE [LARGE SCALE GENOMIC DNA]</scope>
    <source>
        <strain evidence="9 10">ACC2</strain>
    </source>
</reference>
<dbReference type="PANTHER" id="PTHR33202:SF7">
    <property type="entry name" value="FERRIC UPTAKE REGULATION PROTEIN"/>
    <property type="match status" value="1"/>
</dbReference>
<dbReference type="GeneID" id="86940736"/>
<feature type="binding site" evidence="7">
    <location>
        <position position="125"/>
    </location>
    <ligand>
        <name>Zn(2+)</name>
        <dbReference type="ChEBI" id="CHEBI:29105"/>
    </ligand>
</feature>
<keyword evidence="10" id="KW-1185">Reference proteome</keyword>
<dbReference type="InterPro" id="IPR036388">
    <property type="entry name" value="WH-like_DNA-bd_sf"/>
</dbReference>
<protein>
    <recommendedName>
        <fullName evidence="11">Transcriptional repressor</fullName>
    </recommendedName>
</protein>
<dbReference type="GO" id="GO:1900376">
    <property type="term" value="P:regulation of secondary metabolite biosynthetic process"/>
    <property type="evidence" value="ECO:0007669"/>
    <property type="project" value="TreeGrafter"/>
</dbReference>
<feature type="binding site" evidence="8">
    <location>
        <position position="114"/>
    </location>
    <ligand>
        <name>Fe cation</name>
        <dbReference type="ChEBI" id="CHEBI:24875"/>
    </ligand>
</feature>
<dbReference type="Proteomes" id="UP000018466">
    <property type="component" value="Unassembled WGS sequence"/>
</dbReference>
<dbReference type="InterPro" id="IPR043135">
    <property type="entry name" value="Fur_C"/>
</dbReference>
<sequence length="142" mass="15960">MKVRKHSRQRDAILGNLSARLDHPTADMIYRDLRKEYPRISLGTVYRNLNLLAELGQIRKIHCEGGTEHYDFDTSDHCHFVCKHCGSVVDLPLETDHTLNALAEQTGIGTVECHALVFYGICRSCEEAAKKAVSREQVAAPL</sequence>
<dbReference type="RefSeq" id="WP_009532809.1">
    <property type="nucleotide sequence ID" value="NZ_CAJPPX010000063.1"/>
</dbReference>
<comment type="caution">
    <text evidence="9">The sequence shown here is derived from an EMBL/GenBank/DDBJ whole genome shotgun (WGS) entry which is preliminary data.</text>
</comment>
<dbReference type="GO" id="GO:0003700">
    <property type="term" value="F:DNA-binding transcription factor activity"/>
    <property type="evidence" value="ECO:0007669"/>
    <property type="project" value="InterPro"/>
</dbReference>
<proteinExistence type="inferred from homology"/>
<dbReference type="GO" id="GO:0000976">
    <property type="term" value="F:transcription cis-regulatory region binding"/>
    <property type="evidence" value="ECO:0007669"/>
    <property type="project" value="TreeGrafter"/>
</dbReference>
<evidence type="ECO:0000256" key="8">
    <source>
        <dbReference type="PIRSR" id="PIRSR602481-2"/>
    </source>
</evidence>
<dbReference type="Pfam" id="PF01475">
    <property type="entry name" value="FUR"/>
    <property type="match status" value="1"/>
</dbReference>
<dbReference type="GO" id="GO:0008270">
    <property type="term" value="F:zinc ion binding"/>
    <property type="evidence" value="ECO:0007669"/>
    <property type="project" value="TreeGrafter"/>
</dbReference>
<dbReference type="GO" id="GO:0045892">
    <property type="term" value="P:negative regulation of DNA-templated transcription"/>
    <property type="evidence" value="ECO:0007669"/>
    <property type="project" value="TreeGrafter"/>
</dbReference>
<dbReference type="PANTHER" id="PTHR33202">
    <property type="entry name" value="ZINC UPTAKE REGULATION PROTEIN"/>
    <property type="match status" value="1"/>
</dbReference>
<keyword evidence="7" id="KW-0479">Metal-binding</keyword>
<evidence type="ECO:0000313" key="10">
    <source>
        <dbReference type="Proteomes" id="UP000018466"/>
    </source>
</evidence>
<keyword evidence="6" id="KW-0804">Transcription</keyword>
<keyword evidence="3 7" id="KW-0862">Zinc</keyword>
<organism evidence="9 10">
    <name type="scientific">Stomatobaculum longum</name>
    <dbReference type="NCBI Taxonomy" id="796942"/>
    <lineage>
        <taxon>Bacteria</taxon>
        <taxon>Bacillati</taxon>
        <taxon>Bacillota</taxon>
        <taxon>Clostridia</taxon>
        <taxon>Lachnospirales</taxon>
        <taxon>Lachnospiraceae</taxon>
        <taxon>Stomatobaculum</taxon>
    </lineage>
</organism>
<name>A0AA36Y5N9_9FIRM</name>
<feature type="binding site" evidence="7">
    <location>
        <position position="82"/>
    </location>
    <ligand>
        <name>Zn(2+)</name>
        <dbReference type="ChEBI" id="CHEBI:29105"/>
    </ligand>
</feature>
<evidence type="ECO:0000256" key="2">
    <source>
        <dbReference type="ARBA" id="ARBA00022491"/>
    </source>
</evidence>
<evidence type="ECO:0000256" key="7">
    <source>
        <dbReference type="PIRSR" id="PIRSR602481-1"/>
    </source>
</evidence>
<evidence type="ECO:0000256" key="1">
    <source>
        <dbReference type="ARBA" id="ARBA00007957"/>
    </source>
</evidence>
<comment type="cofactor">
    <cofactor evidence="8">
        <name>Mn(2+)</name>
        <dbReference type="ChEBI" id="CHEBI:29035"/>
    </cofactor>
    <cofactor evidence="8">
        <name>Fe(2+)</name>
        <dbReference type="ChEBI" id="CHEBI:29033"/>
    </cofactor>
    <text evidence="8">Binds 1 Mn(2+) or Fe(2+) ion per subunit.</text>
</comment>
<evidence type="ECO:0008006" key="11">
    <source>
        <dbReference type="Google" id="ProtNLM"/>
    </source>
</evidence>
<evidence type="ECO:0000256" key="5">
    <source>
        <dbReference type="ARBA" id="ARBA00023125"/>
    </source>
</evidence>
<comment type="cofactor">
    <cofactor evidence="7">
        <name>Zn(2+)</name>
        <dbReference type="ChEBI" id="CHEBI:29105"/>
    </cofactor>
    <text evidence="7">Binds 1 zinc ion per subunit.</text>
</comment>
<dbReference type="SUPFAM" id="SSF46785">
    <property type="entry name" value="Winged helix' DNA-binding domain"/>
    <property type="match status" value="1"/>
</dbReference>
<evidence type="ECO:0000256" key="4">
    <source>
        <dbReference type="ARBA" id="ARBA00023015"/>
    </source>
</evidence>
<evidence type="ECO:0000256" key="3">
    <source>
        <dbReference type="ARBA" id="ARBA00022833"/>
    </source>
</evidence>
<keyword evidence="5" id="KW-0238">DNA-binding</keyword>
<comment type="similarity">
    <text evidence="1">Belongs to the Fur family.</text>
</comment>
<dbReference type="InterPro" id="IPR002481">
    <property type="entry name" value="FUR"/>
</dbReference>
<dbReference type="EMBL" id="AGEL01000006">
    <property type="protein sequence ID" value="EHO17377.1"/>
    <property type="molecule type" value="Genomic_DNA"/>
</dbReference>
<feature type="binding site" evidence="7">
    <location>
        <position position="85"/>
    </location>
    <ligand>
        <name>Zn(2+)</name>
        <dbReference type="ChEBI" id="CHEBI:29105"/>
    </ligand>
</feature>
<dbReference type="AlphaFoldDB" id="A0AA36Y5N9"/>